<dbReference type="InterPro" id="IPR001648">
    <property type="entry name" value="Ribosomal_bS18"/>
</dbReference>
<comment type="caution">
    <text evidence="6">The sequence shown here is derived from an EMBL/GenBank/DDBJ whole genome shotgun (WGS) entry which is preliminary data.</text>
</comment>
<feature type="non-terminal residue" evidence="6">
    <location>
        <position position="235"/>
    </location>
</feature>
<name>A0A3E2GT08_SCYLI</name>
<dbReference type="GO" id="GO:0005763">
    <property type="term" value="C:mitochondrial small ribosomal subunit"/>
    <property type="evidence" value="ECO:0007669"/>
    <property type="project" value="TreeGrafter"/>
</dbReference>
<evidence type="ECO:0000256" key="5">
    <source>
        <dbReference type="SAM" id="MobiDB-lite"/>
    </source>
</evidence>
<gene>
    <name evidence="6" type="ORF">B7463_g12172</name>
</gene>
<dbReference type="SUPFAM" id="SSF46911">
    <property type="entry name" value="Ribosomal protein S18"/>
    <property type="match status" value="1"/>
</dbReference>
<evidence type="ECO:0000256" key="1">
    <source>
        <dbReference type="ARBA" id="ARBA00005589"/>
    </source>
</evidence>
<comment type="similarity">
    <text evidence="1">Belongs to the bacterial ribosomal protein bS18 family.</text>
</comment>
<organism evidence="6 7">
    <name type="scientific">Scytalidium lignicola</name>
    <name type="common">Hyphomycete</name>
    <dbReference type="NCBI Taxonomy" id="5539"/>
    <lineage>
        <taxon>Eukaryota</taxon>
        <taxon>Fungi</taxon>
        <taxon>Dikarya</taxon>
        <taxon>Ascomycota</taxon>
        <taxon>Pezizomycotina</taxon>
        <taxon>Leotiomycetes</taxon>
        <taxon>Leotiomycetes incertae sedis</taxon>
        <taxon>Scytalidium</taxon>
    </lineage>
</organism>
<evidence type="ECO:0000256" key="2">
    <source>
        <dbReference type="ARBA" id="ARBA00022980"/>
    </source>
</evidence>
<evidence type="ECO:0000313" key="6">
    <source>
        <dbReference type="EMBL" id="RFU24167.1"/>
    </source>
</evidence>
<feature type="non-terminal residue" evidence="6">
    <location>
        <position position="1"/>
    </location>
</feature>
<dbReference type="PANTHER" id="PTHR13479">
    <property type="entry name" value="30S RIBOSOMAL PROTEIN S18"/>
    <property type="match status" value="1"/>
</dbReference>
<dbReference type="FunFam" id="4.10.640.10:FF:000013">
    <property type="entry name" value="37S ribosomal protein S18"/>
    <property type="match status" value="1"/>
</dbReference>
<dbReference type="Gene3D" id="4.10.640.10">
    <property type="entry name" value="Ribosomal protein S18"/>
    <property type="match status" value="1"/>
</dbReference>
<evidence type="ECO:0000256" key="3">
    <source>
        <dbReference type="ARBA" id="ARBA00023274"/>
    </source>
</evidence>
<dbReference type="Proteomes" id="UP000258309">
    <property type="component" value="Unassembled WGS sequence"/>
</dbReference>
<feature type="region of interest" description="Disordered" evidence="5">
    <location>
        <begin position="31"/>
        <end position="68"/>
    </location>
</feature>
<dbReference type="PANTHER" id="PTHR13479:SF40">
    <property type="entry name" value="SMALL RIBOSOMAL SUBUNIT PROTEIN BS18M"/>
    <property type="match status" value="1"/>
</dbReference>
<dbReference type="STRING" id="5539.A0A3E2GT08"/>
<evidence type="ECO:0000256" key="4">
    <source>
        <dbReference type="ARBA" id="ARBA00035264"/>
    </source>
</evidence>
<dbReference type="OrthoDB" id="21463at2759"/>
<dbReference type="AlphaFoldDB" id="A0A3E2GT08"/>
<reference evidence="6 7" key="1">
    <citation type="submission" date="2018-05" db="EMBL/GenBank/DDBJ databases">
        <title>Draft genome sequence of Scytalidium lignicola DSM 105466, a ubiquitous saprotrophic fungus.</title>
        <authorList>
            <person name="Buettner E."/>
            <person name="Gebauer A.M."/>
            <person name="Hofrichter M."/>
            <person name="Liers C."/>
            <person name="Kellner H."/>
        </authorList>
    </citation>
    <scope>NUCLEOTIDE SEQUENCE [LARGE SCALE GENOMIC DNA]</scope>
    <source>
        <strain evidence="6 7">DSM 105466</strain>
    </source>
</reference>
<proteinExistence type="inferred from homology"/>
<feature type="compositionally biased region" description="Low complexity" evidence="5">
    <location>
        <begin position="39"/>
        <end position="50"/>
    </location>
</feature>
<keyword evidence="2" id="KW-0689">Ribosomal protein</keyword>
<keyword evidence="3" id="KW-0687">Ribonucleoprotein</keyword>
<evidence type="ECO:0000313" key="7">
    <source>
        <dbReference type="Proteomes" id="UP000258309"/>
    </source>
</evidence>
<dbReference type="OMA" id="KQIHRRW"/>
<dbReference type="GO" id="GO:0003735">
    <property type="term" value="F:structural constituent of ribosome"/>
    <property type="evidence" value="ECO:0007669"/>
    <property type="project" value="InterPro"/>
</dbReference>
<protein>
    <recommendedName>
        <fullName evidence="4">Small ribosomal subunit protein bS18m</fullName>
    </recommendedName>
</protein>
<dbReference type="GO" id="GO:0070181">
    <property type="term" value="F:small ribosomal subunit rRNA binding"/>
    <property type="evidence" value="ECO:0007669"/>
    <property type="project" value="TreeGrafter"/>
</dbReference>
<dbReference type="GO" id="GO:0032543">
    <property type="term" value="P:mitochondrial translation"/>
    <property type="evidence" value="ECO:0007669"/>
    <property type="project" value="TreeGrafter"/>
</dbReference>
<dbReference type="Pfam" id="PF01084">
    <property type="entry name" value="Ribosomal_S18"/>
    <property type="match status" value="1"/>
</dbReference>
<sequence length="235" mass="26456">MPPRLQCLNVTRQIQQRASALQASFSTSQRVLAEDGPTSSAADLLSGLDSQPAPSQNPIRFPSRATPGAANRGLLKLISQAGARERSRNQQRNGGPTLDTIDEIQKHKKAADITKQITRRWKPGDVYAPHDLTGVEMQKWRQRGNPETDVFDILDLNPLDEYKNFSILSEYMTPMGRIKHSRETGLRPVNQRRIAKAIRRSIGMGIMPSVHRHPEILRKMQLRSDQNSPFRTGAY</sequence>
<keyword evidence="7" id="KW-1185">Reference proteome</keyword>
<dbReference type="EMBL" id="NCSJ02000494">
    <property type="protein sequence ID" value="RFU24167.1"/>
    <property type="molecule type" value="Genomic_DNA"/>
</dbReference>
<accession>A0A3E2GT08</accession>
<dbReference type="InterPro" id="IPR036870">
    <property type="entry name" value="Ribosomal_bS18_sf"/>
</dbReference>